<protein>
    <submittedName>
        <fullName evidence="1">Uncharacterized protein</fullName>
    </submittedName>
</protein>
<reference evidence="1 2" key="1">
    <citation type="submission" date="2018-05" db="EMBL/GenBank/DDBJ databases">
        <title>Whole genome sequencing for identification of molecular markers to develop diagnostic detection tools for the regulated plant pathogen Lachnellula willkommii.</title>
        <authorList>
            <person name="Giroux E."/>
            <person name="Bilodeau G."/>
        </authorList>
    </citation>
    <scope>NUCLEOTIDE SEQUENCE [LARGE SCALE GENOMIC DNA]</scope>
    <source>
        <strain evidence="1 2">CBS 203.66</strain>
    </source>
</reference>
<evidence type="ECO:0000313" key="2">
    <source>
        <dbReference type="Proteomes" id="UP000469559"/>
    </source>
</evidence>
<organism evidence="1 2">
    <name type="scientific">Lachnellula arida</name>
    <dbReference type="NCBI Taxonomy" id="1316785"/>
    <lineage>
        <taxon>Eukaryota</taxon>
        <taxon>Fungi</taxon>
        <taxon>Dikarya</taxon>
        <taxon>Ascomycota</taxon>
        <taxon>Pezizomycotina</taxon>
        <taxon>Leotiomycetes</taxon>
        <taxon>Helotiales</taxon>
        <taxon>Lachnaceae</taxon>
        <taxon>Lachnellula</taxon>
    </lineage>
</organism>
<dbReference type="Proteomes" id="UP000469559">
    <property type="component" value="Unassembled WGS sequence"/>
</dbReference>
<dbReference type="AlphaFoldDB" id="A0A8T9B4L1"/>
<gene>
    <name evidence="1" type="ORF">LARI1_G005938</name>
</gene>
<comment type="caution">
    <text evidence="1">The sequence shown here is derived from an EMBL/GenBank/DDBJ whole genome shotgun (WGS) entry which is preliminary data.</text>
</comment>
<accession>A0A8T9B4L1</accession>
<keyword evidence="2" id="KW-1185">Reference proteome</keyword>
<sequence length="281" mass="32754">MQSPTDEFKLFTLFANLPKELQGLIWEHTVDWEFYVLPRPPIAELAVCRHAREVLLRIYRPCFQPPLYKMTEDIHFSSGSRPGGRWLEIRGMGKRFPRSPYANYTTDVFHLPFHMMYKIQFGEPLQKFLCQEAIEYIQRVVIWDGSWAPWLHGYRRRGLAGKPDRKLVLMQFSALKTLYFANEPSVKVNIPPPLEEESSSERNASSFPLAPGDEVLAREKLALRSSYAEGKILIPDDNVKFNDLRFKMDLPRQWIDRQSTAFPDWSPPDLQMAKIIPDPRG</sequence>
<evidence type="ECO:0000313" key="1">
    <source>
        <dbReference type="EMBL" id="TVY14657.1"/>
    </source>
</evidence>
<dbReference type="EMBL" id="QGMF01000642">
    <property type="protein sequence ID" value="TVY14657.1"/>
    <property type="molecule type" value="Genomic_DNA"/>
</dbReference>
<proteinExistence type="predicted"/>
<dbReference type="OrthoDB" id="3551746at2759"/>
<name>A0A8T9B4L1_9HELO</name>